<evidence type="ECO:0000313" key="2">
    <source>
        <dbReference type="Proteomes" id="UP000789525"/>
    </source>
</evidence>
<organism evidence="1 2">
    <name type="scientific">Acaulospora colombiana</name>
    <dbReference type="NCBI Taxonomy" id="27376"/>
    <lineage>
        <taxon>Eukaryota</taxon>
        <taxon>Fungi</taxon>
        <taxon>Fungi incertae sedis</taxon>
        <taxon>Mucoromycota</taxon>
        <taxon>Glomeromycotina</taxon>
        <taxon>Glomeromycetes</taxon>
        <taxon>Diversisporales</taxon>
        <taxon>Acaulosporaceae</taxon>
        <taxon>Acaulospora</taxon>
    </lineage>
</organism>
<protein>
    <submittedName>
        <fullName evidence="1">9023_t:CDS:1</fullName>
    </submittedName>
</protein>
<proteinExistence type="predicted"/>
<comment type="caution">
    <text evidence="1">The sequence shown here is derived from an EMBL/GenBank/DDBJ whole genome shotgun (WGS) entry which is preliminary data.</text>
</comment>
<sequence>MSGDADGKCNTTEHRLLKHPSPDDLTASKILAGITAESIPLPDTQFIRRVLENSRRAKSNKKNDPPRPPNAFFLFRNALHTHLSAHNLKVPQVSSAAGRLWDCAEEETKSQYTRLQEIAKVLHLEMHPGYVYRPRKSSLNAHQDGKKDEGRNVAQMREEIREVGKNEIENEVECIVEGAGERKGRRNSRKGMTARSCSQPNTTNFSMMNRVPLLSSPSSSTNSSLTSSAPSSPEKSSPKQRFNLHNNRENPTNLSSSFGSRVGDNTTMDNFSSRNPVDNFDSSVENKIDNNLRNDREKHMKFRARRELHPQNSEFSQEPLSLQPLSYNRSHSGSDILNRQYQPTAFKLQPTSPTTSFNFSSLNLSSPQSRPLPHMPFGYSLGGDGGGGLERKDNRRASMTAHLKPMTRREKVAKVGCDSNEIIYARPMILNNDGATSISRSSNPSPTPFEASAASTLHTLLPSSAVFPRSVHSSFLNHHPQIITFDQSQPDFSQLQGHQLHLPANDFSPQNSINMEVTQPFHYFYQHQPPSPHHRTHLVDHALTNTLNHEYDEDLVDGYDDEDIILEDCKNNFNNFQNSSHHPIYSAMSSSSSQSAAASVNVISTSKISSPIDSFPFINQRLPSDNSNIPDSTTFDSANSGGDKIGDERLSDPGELDLTNVSQASLLLTKPIEDRTKESYEHINTGENERGRDRRQNGGEECFEDEIGIHGDGEFLTVGATTTNRTGIYLNLMGCMQKQDYQQQRLHQAHPQYNQPQQTHQQDEQYSEWINWSENLQ</sequence>
<name>A0ACA9LCN7_9GLOM</name>
<dbReference type="Proteomes" id="UP000789525">
    <property type="component" value="Unassembled WGS sequence"/>
</dbReference>
<evidence type="ECO:0000313" key="1">
    <source>
        <dbReference type="EMBL" id="CAG8522825.1"/>
    </source>
</evidence>
<accession>A0ACA9LCN7</accession>
<reference evidence="1" key="1">
    <citation type="submission" date="2021-06" db="EMBL/GenBank/DDBJ databases">
        <authorList>
            <person name="Kallberg Y."/>
            <person name="Tangrot J."/>
            <person name="Rosling A."/>
        </authorList>
    </citation>
    <scope>NUCLEOTIDE SEQUENCE</scope>
    <source>
        <strain evidence="1">CL356</strain>
    </source>
</reference>
<gene>
    <name evidence="1" type="ORF">ACOLOM_LOCUS3733</name>
</gene>
<keyword evidence="2" id="KW-1185">Reference proteome</keyword>
<dbReference type="EMBL" id="CAJVPT010005691">
    <property type="protein sequence ID" value="CAG8522825.1"/>
    <property type="molecule type" value="Genomic_DNA"/>
</dbReference>